<evidence type="ECO:0000313" key="2">
    <source>
        <dbReference type="EMBL" id="MBB4934587.1"/>
    </source>
</evidence>
<dbReference type="AlphaFoldDB" id="A0A7W7W4W1"/>
<proteinExistence type="predicted"/>
<reference evidence="2 3" key="1">
    <citation type="submission" date="2020-08" db="EMBL/GenBank/DDBJ databases">
        <title>Sequencing the genomes of 1000 actinobacteria strains.</title>
        <authorList>
            <person name="Klenk H.-P."/>
        </authorList>
    </citation>
    <scope>NUCLEOTIDE SEQUENCE [LARGE SCALE GENOMIC DNA]</scope>
    <source>
        <strain evidence="2 3">DSM 102030</strain>
    </source>
</reference>
<sequence>MLLTLLTFYMNTFLWSMFLLGLLLFPEPDLIFI</sequence>
<dbReference type="EMBL" id="JACHJT010000001">
    <property type="protein sequence ID" value="MBB4934587.1"/>
    <property type="molecule type" value="Genomic_DNA"/>
</dbReference>
<keyword evidence="1" id="KW-0812">Transmembrane</keyword>
<keyword evidence="1" id="KW-1133">Transmembrane helix</keyword>
<name>A0A7W7W4W1_9ACTN</name>
<gene>
    <name evidence="2" type="ORF">F4561_005407</name>
</gene>
<dbReference type="Proteomes" id="UP000523007">
    <property type="component" value="Unassembled WGS sequence"/>
</dbReference>
<accession>A0A7W7W4W1</accession>
<comment type="caution">
    <text evidence="2">The sequence shown here is derived from an EMBL/GenBank/DDBJ whole genome shotgun (WGS) entry which is preliminary data.</text>
</comment>
<evidence type="ECO:0000313" key="3">
    <source>
        <dbReference type="Proteomes" id="UP000523007"/>
    </source>
</evidence>
<protein>
    <submittedName>
        <fullName evidence="2">Uncharacterized protein</fullName>
    </submittedName>
</protein>
<keyword evidence="3" id="KW-1185">Reference proteome</keyword>
<keyword evidence="1" id="KW-0472">Membrane</keyword>
<feature type="transmembrane region" description="Helical" evidence="1">
    <location>
        <begin position="6"/>
        <end position="25"/>
    </location>
</feature>
<organism evidence="2 3">
    <name type="scientific">Lipingzhangella halophila</name>
    <dbReference type="NCBI Taxonomy" id="1783352"/>
    <lineage>
        <taxon>Bacteria</taxon>
        <taxon>Bacillati</taxon>
        <taxon>Actinomycetota</taxon>
        <taxon>Actinomycetes</taxon>
        <taxon>Streptosporangiales</taxon>
        <taxon>Nocardiopsidaceae</taxon>
        <taxon>Lipingzhangella</taxon>
    </lineage>
</organism>
<evidence type="ECO:0000256" key="1">
    <source>
        <dbReference type="SAM" id="Phobius"/>
    </source>
</evidence>